<keyword evidence="1" id="KW-1133">Transmembrane helix</keyword>
<feature type="non-terminal residue" evidence="2">
    <location>
        <position position="56"/>
    </location>
</feature>
<evidence type="ECO:0000313" key="2">
    <source>
        <dbReference type="EMBL" id="CAI9601553.1"/>
    </source>
</evidence>
<sequence>MWRGIMTFARAYSPVQIPSNLILIFWSPVIIHDIYVYLVTAIGTCSLCQDHIDYGH</sequence>
<keyword evidence="3" id="KW-1185">Reference proteome</keyword>
<evidence type="ECO:0000313" key="3">
    <source>
        <dbReference type="Proteomes" id="UP001162483"/>
    </source>
</evidence>
<dbReference type="Proteomes" id="UP001162483">
    <property type="component" value="Unassembled WGS sequence"/>
</dbReference>
<protein>
    <submittedName>
        <fullName evidence="2">Uncharacterized protein</fullName>
    </submittedName>
</protein>
<name>A0ABN9FYM7_9NEOB</name>
<proteinExistence type="predicted"/>
<dbReference type="EMBL" id="CATNWA010017578">
    <property type="protein sequence ID" value="CAI9601553.1"/>
    <property type="molecule type" value="Genomic_DNA"/>
</dbReference>
<comment type="caution">
    <text evidence="2">The sequence shown here is derived from an EMBL/GenBank/DDBJ whole genome shotgun (WGS) entry which is preliminary data.</text>
</comment>
<keyword evidence="1" id="KW-0812">Transmembrane</keyword>
<organism evidence="2 3">
    <name type="scientific">Staurois parvus</name>
    <dbReference type="NCBI Taxonomy" id="386267"/>
    <lineage>
        <taxon>Eukaryota</taxon>
        <taxon>Metazoa</taxon>
        <taxon>Chordata</taxon>
        <taxon>Craniata</taxon>
        <taxon>Vertebrata</taxon>
        <taxon>Euteleostomi</taxon>
        <taxon>Amphibia</taxon>
        <taxon>Batrachia</taxon>
        <taxon>Anura</taxon>
        <taxon>Neobatrachia</taxon>
        <taxon>Ranoidea</taxon>
        <taxon>Ranidae</taxon>
        <taxon>Staurois</taxon>
    </lineage>
</organism>
<accession>A0ABN9FYM7</accession>
<feature type="transmembrane region" description="Helical" evidence="1">
    <location>
        <begin position="21"/>
        <end position="39"/>
    </location>
</feature>
<keyword evidence="1" id="KW-0472">Membrane</keyword>
<gene>
    <name evidence="2" type="ORF">SPARVUS_LOCUS12996552</name>
</gene>
<evidence type="ECO:0000256" key="1">
    <source>
        <dbReference type="SAM" id="Phobius"/>
    </source>
</evidence>
<reference evidence="2" key="1">
    <citation type="submission" date="2023-05" db="EMBL/GenBank/DDBJ databases">
        <authorList>
            <person name="Stuckert A."/>
        </authorList>
    </citation>
    <scope>NUCLEOTIDE SEQUENCE</scope>
</reference>